<evidence type="ECO:0000313" key="2">
    <source>
        <dbReference type="EMBL" id="KAJ1163113.1"/>
    </source>
</evidence>
<organism evidence="2 3">
    <name type="scientific">Pleurodeles waltl</name>
    <name type="common">Iberian ribbed newt</name>
    <dbReference type="NCBI Taxonomy" id="8319"/>
    <lineage>
        <taxon>Eukaryota</taxon>
        <taxon>Metazoa</taxon>
        <taxon>Chordata</taxon>
        <taxon>Craniata</taxon>
        <taxon>Vertebrata</taxon>
        <taxon>Euteleostomi</taxon>
        <taxon>Amphibia</taxon>
        <taxon>Batrachia</taxon>
        <taxon>Caudata</taxon>
        <taxon>Salamandroidea</taxon>
        <taxon>Salamandridae</taxon>
        <taxon>Pleurodelinae</taxon>
        <taxon>Pleurodeles</taxon>
    </lineage>
</organism>
<dbReference type="EMBL" id="JANPWB010000008">
    <property type="protein sequence ID" value="KAJ1163113.1"/>
    <property type="molecule type" value="Genomic_DNA"/>
</dbReference>
<dbReference type="AlphaFoldDB" id="A0AAV7SGB9"/>
<feature type="region of interest" description="Disordered" evidence="1">
    <location>
        <begin position="200"/>
        <end position="313"/>
    </location>
</feature>
<feature type="region of interest" description="Disordered" evidence="1">
    <location>
        <begin position="150"/>
        <end position="178"/>
    </location>
</feature>
<comment type="caution">
    <text evidence="2">The sequence shown here is derived from an EMBL/GenBank/DDBJ whole genome shotgun (WGS) entry which is preliminary data.</text>
</comment>
<evidence type="ECO:0000313" key="3">
    <source>
        <dbReference type="Proteomes" id="UP001066276"/>
    </source>
</evidence>
<evidence type="ECO:0000256" key="1">
    <source>
        <dbReference type="SAM" id="MobiDB-lite"/>
    </source>
</evidence>
<name>A0AAV7SGB9_PLEWA</name>
<keyword evidence="3" id="KW-1185">Reference proteome</keyword>
<accession>A0AAV7SGB9</accession>
<feature type="compositionally biased region" description="Low complexity" evidence="1">
    <location>
        <begin position="154"/>
        <end position="163"/>
    </location>
</feature>
<proteinExistence type="predicted"/>
<gene>
    <name evidence="2" type="ORF">NDU88_003576</name>
</gene>
<reference evidence="2" key="1">
    <citation type="journal article" date="2022" name="bioRxiv">
        <title>Sequencing and chromosome-scale assembly of the giantPleurodeles waltlgenome.</title>
        <authorList>
            <person name="Brown T."/>
            <person name="Elewa A."/>
            <person name="Iarovenko S."/>
            <person name="Subramanian E."/>
            <person name="Araus A.J."/>
            <person name="Petzold A."/>
            <person name="Susuki M."/>
            <person name="Suzuki K.-i.T."/>
            <person name="Hayashi T."/>
            <person name="Toyoda A."/>
            <person name="Oliveira C."/>
            <person name="Osipova E."/>
            <person name="Leigh N.D."/>
            <person name="Simon A."/>
            <person name="Yun M.H."/>
        </authorList>
    </citation>
    <scope>NUCLEOTIDE SEQUENCE</scope>
    <source>
        <strain evidence="2">20211129_DDA</strain>
        <tissue evidence="2">Liver</tissue>
    </source>
</reference>
<protein>
    <submittedName>
        <fullName evidence="2">Uncharacterized protein</fullName>
    </submittedName>
</protein>
<dbReference type="Proteomes" id="UP001066276">
    <property type="component" value="Chromosome 4_2"/>
</dbReference>
<sequence>MALPPRRFLEVISTSGLGVRVSNVACPPVLQRRLLPPFPAQVNLAQVSMSARKCPGLSTVFSPRRRTAAVSRYRDCTHAGLAGPRCVHSSESDPGTSTVSLPALWGMDRGQRGPSQAFRVRQSLVVSRGPSGLLANGLWPSSGIRRCSRCPGSAARPAAARAPTPESSTGPSLHVASPTVGRLSSHRCIISTPPVYSALPLRPNAGPEGSASSAHPGPGQQLHPIGAPRRGRHLLARPLHQGGSGPMLPRVQGEQFASPGVTGSKSRAPPLPPLCPAGQVSRDQADPVTRVPGLRSGPRQGRPAVPAKIAAGA</sequence>